<evidence type="ECO:0000256" key="1">
    <source>
        <dbReference type="SAM" id="MobiDB-lite"/>
    </source>
</evidence>
<feature type="domain" description="DUF4167" evidence="2">
    <location>
        <begin position="27"/>
        <end position="96"/>
    </location>
</feature>
<sequence>MRHNQNRRSRGRPNNPGSNGGGGGGGGGGGNRKGPNPLTRSYESNGPDVKVRGTAAHVAEKYMTLARDALSSGDNVAAENYLQHAEHYNRIIFAAQALQQQSQPVQTREYGDDEDGEEEDRFFAPRGGRDRSEQNGEQRSAPADEGEEGEGGYQQQPREFRERSREPREGDFGRQQRPRNMNGDNDREQRAPREANGERREQSGERRERYQDGENGRERNREYNGERGERRERPRDFNGEGNREQRYEQRPRDFNGEGRRERSRNQDQDGGYERPRGEVAEAAAPAGFEDETNRNVAPVAARSGEIDGAYEAPVNGTSNGAPIESAADVAEEIRPRRRRRVRADETGEAGADAPVAAPVTAASPAAPSPAPASPVVESEAPKAAPEAAADAEAPRPRRRRVPRAAAPEAGAAPAEGEATRDGEAALAAFPE</sequence>
<dbReference type="InterPro" id="IPR025430">
    <property type="entry name" value="DUF4167"/>
</dbReference>
<feature type="compositionally biased region" description="Low complexity" evidence="1">
    <location>
        <begin position="403"/>
        <end position="416"/>
    </location>
</feature>
<feature type="compositionally biased region" description="Gly residues" evidence="1">
    <location>
        <begin position="18"/>
        <end position="32"/>
    </location>
</feature>
<feature type="compositionally biased region" description="Basic residues" evidence="1">
    <location>
        <begin position="1"/>
        <end position="11"/>
    </location>
</feature>
<gene>
    <name evidence="3" type="ORF">SAMN05216548_1124</name>
</gene>
<feature type="region of interest" description="Disordered" evidence="1">
    <location>
        <begin position="98"/>
        <end position="431"/>
    </location>
</feature>
<evidence type="ECO:0000313" key="4">
    <source>
        <dbReference type="Proteomes" id="UP000199647"/>
    </source>
</evidence>
<dbReference type="OrthoDB" id="9816310at2"/>
<dbReference type="RefSeq" id="WP_092497915.1">
    <property type="nucleotide sequence ID" value="NZ_FOFG01000012.1"/>
</dbReference>
<dbReference type="Proteomes" id="UP000199647">
    <property type="component" value="Unassembled WGS sequence"/>
</dbReference>
<dbReference type="STRING" id="1855383.SAMN05216548_1124"/>
<dbReference type="Pfam" id="PF13763">
    <property type="entry name" value="DUF4167"/>
    <property type="match status" value="1"/>
</dbReference>
<reference evidence="3 4" key="1">
    <citation type="submission" date="2016-10" db="EMBL/GenBank/DDBJ databases">
        <authorList>
            <person name="de Groot N.N."/>
        </authorList>
    </citation>
    <scope>NUCLEOTIDE SEQUENCE [LARGE SCALE GENOMIC DNA]</scope>
    <source>
        <strain evidence="3 4">A52C2</strain>
    </source>
</reference>
<name>A0A1H9LSP5_9HYPH</name>
<feature type="compositionally biased region" description="Acidic residues" evidence="1">
    <location>
        <begin position="111"/>
        <end position="120"/>
    </location>
</feature>
<protein>
    <recommendedName>
        <fullName evidence="2">DUF4167 domain-containing protein</fullName>
    </recommendedName>
</protein>
<organism evidence="3 4">
    <name type="scientific">Faunimonas pinastri</name>
    <dbReference type="NCBI Taxonomy" id="1855383"/>
    <lineage>
        <taxon>Bacteria</taxon>
        <taxon>Pseudomonadati</taxon>
        <taxon>Pseudomonadota</taxon>
        <taxon>Alphaproteobacteria</taxon>
        <taxon>Hyphomicrobiales</taxon>
        <taxon>Afifellaceae</taxon>
        <taxon>Faunimonas</taxon>
    </lineage>
</organism>
<dbReference type="AlphaFoldDB" id="A0A1H9LSP5"/>
<dbReference type="EMBL" id="FOFG01000012">
    <property type="protein sequence ID" value="SER14338.1"/>
    <property type="molecule type" value="Genomic_DNA"/>
</dbReference>
<feature type="compositionally biased region" description="Low complexity" evidence="1">
    <location>
        <begin position="348"/>
        <end position="365"/>
    </location>
</feature>
<keyword evidence="4" id="KW-1185">Reference proteome</keyword>
<feature type="compositionally biased region" description="Basic and acidic residues" evidence="1">
    <location>
        <begin position="184"/>
        <end position="279"/>
    </location>
</feature>
<feature type="compositionally biased region" description="Basic and acidic residues" evidence="1">
    <location>
        <begin position="121"/>
        <end position="136"/>
    </location>
</feature>
<feature type="compositionally biased region" description="Low complexity" evidence="1">
    <location>
        <begin position="373"/>
        <end position="391"/>
    </location>
</feature>
<accession>A0A1H9LSP5</accession>
<evidence type="ECO:0000313" key="3">
    <source>
        <dbReference type="EMBL" id="SER14338.1"/>
    </source>
</evidence>
<proteinExistence type="predicted"/>
<feature type="compositionally biased region" description="Basic and acidic residues" evidence="1">
    <location>
        <begin position="158"/>
        <end position="174"/>
    </location>
</feature>
<feature type="region of interest" description="Disordered" evidence="1">
    <location>
        <begin position="1"/>
        <end position="50"/>
    </location>
</feature>
<evidence type="ECO:0000259" key="2">
    <source>
        <dbReference type="Pfam" id="PF13763"/>
    </source>
</evidence>